<keyword evidence="2" id="KW-1185">Reference proteome</keyword>
<gene>
    <name evidence="1" type="ORF">QFC24_000488</name>
</gene>
<name>A0ACC2XWZ9_9TREE</name>
<reference evidence="1" key="1">
    <citation type="submission" date="2023-04" db="EMBL/GenBank/DDBJ databases">
        <title>Draft Genome sequencing of Naganishia species isolated from polar environments using Oxford Nanopore Technology.</title>
        <authorList>
            <person name="Leo P."/>
            <person name="Venkateswaran K."/>
        </authorList>
    </citation>
    <scope>NUCLEOTIDE SEQUENCE</scope>
    <source>
        <strain evidence="1">DBVPG 5303</strain>
    </source>
</reference>
<organism evidence="1 2">
    <name type="scientific">Naganishia onofrii</name>
    <dbReference type="NCBI Taxonomy" id="1851511"/>
    <lineage>
        <taxon>Eukaryota</taxon>
        <taxon>Fungi</taxon>
        <taxon>Dikarya</taxon>
        <taxon>Basidiomycota</taxon>
        <taxon>Agaricomycotina</taxon>
        <taxon>Tremellomycetes</taxon>
        <taxon>Filobasidiales</taxon>
        <taxon>Filobasidiaceae</taxon>
        <taxon>Naganishia</taxon>
    </lineage>
</organism>
<dbReference type="Proteomes" id="UP001234202">
    <property type="component" value="Unassembled WGS sequence"/>
</dbReference>
<dbReference type="EMBL" id="JASBWV010000001">
    <property type="protein sequence ID" value="KAJ9128196.1"/>
    <property type="molecule type" value="Genomic_DNA"/>
</dbReference>
<evidence type="ECO:0000313" key="1">
    <source>
        <dbReference type="EMBL" id="KAJ9128196.1"/>
    </source>
</evidence>
<evidence type="ECO:0000313" key="2">
    <source>
        <dbReference type="Proteomes" id="UP001234202"/>
    </source>
</evidence>
<protein>
    <submittedName>
        <fullName evidence="1">Uncharacterized protein</fullName>
    </submittedName>
</protein>
<accession>A0ACC2XWZ9</accession>
<comment type="caution">
    <text evidence="1">The sequence shown here is derived from an EMBL/GenBank/DDBJ whole genome shotgun (WGS) entry which is preliminary data.</text>
</comment>
<proteinExistence type="predicted"/>
<sequence>MSTEQEATNGPNEQRSQSEQAVQPSAKLTRSYRACINCRTHKTKCDLGDVNNPIPPPCSRCKRERKECIFGESKRGGRANIDAGLARRKGTSEAPEKSVEAPNRERRSEDADSAIRLPPAPSEMRRPQPFAVVQASHQPAGQSSANRPDVNHIASDVTAQNFPVMSVYNMEPYPLPMMQQVTANMPHSIPGPLPLQSNNQATGVHNEFPMNMDDIDMSFVFNGNQHTAGSLQKNQLSVEPNVTLSSIERSGETSNHNMGTGPSFSGLFSSPAASPSTSSHPNVISNRHAKSANHERQASLDHLVSSRPRRLSASTNDSGKKEREQEKLALKDARSFIVNAGMHNESDALQILAMAAETQNSKKRKRDYSASVDSPNVETNEKRAGERDVTGCNGDGKEAENEGVEATGSGRFNRARRRTPPHNSERADVAGPSRVTFRDSSSPEGELSPTPVPDITQFFLVEQGILDPEQVHDLCRTFFAKHHHYFPLIPPNRIPQNADEMTAFAVREPYLITAFIIIASKYQTSHSARRIHEQTWNLMKGILAEVNFQGVAPTVGLVEGVLLLAENLPRERVVGTSLSSNDKMKTKMPLLSTSSDDQKEVITGAENRQAWMLIGSAIRMAYGLGLDQMDGGTVARHRATIAWTYCYIFDRQISIRTGRAFWSRGPALCFRGYSHVEQTGPAGGRENFPLLCDTAWAESHQGPSSGAMFRTGTESAELLQAYVELTQKYTWTFRLTSTPNSMTNVHDVFYPSETRTHSLVKAGEYFKFLDDFNNSLESFKITWSRKQSVHHPFLVPLPSAWILIPIAPQMANISSWAACLVHVSLYKVSQSRAQVVDTSFIVLLRLYSSSFAFQAHITRSAERAKDRLVREDGGRDFIGEATSATFFPRTSAFTPDALYIYEAMNAGRQLLGICINELFPEDVLQYLPSRYLLWFQYAAVFLLKAVYSGAMVQSDHVATLVLVERLCNCLITCSKDGGHPAARYGQLVRALASRLAAQSNSVAPSRAVSPEVPVNISGEGSRKGTTLDNQSNHATENYSVNLADPFIGQQQTLGHMSPFGSLDQGRMSESDANRMHSGMIGSWNHSATEAEQNELLRWLLEEPAAQTTLFDFV</sequence>